<evidence type="ECO:0000313" key="1">
    <source>
        <dbReference type="EMBL" id="GAA3362468.1"/>
    </source>
</evidence>
<dbReference type="EMBL" id="BAAAYK010000038">
    <property type="protein sequence ID" value="GAA3362468.1"/>
    <property type="molecule type" value="Genomic_DNA"/>
</dbReference>
<dbReference type="RefSeq" id="WP_344929855.1">
    <property type="nucleotide sequence ID" value="NZ_BAAAYK010000038.1"/>
</dbReference>
<dbReference type="Proteomes" id="UP001500483">
    <property type="component" value="Unassembled WGS sequence"/>
</dbReference>
<organism evidence="1 2">
    <name type="scientific">Saccharopolyspora gregorii</name>
    <dbReference type="NCBI Taxonomy" id="33914"/>
    <lineage>
        <taxon>Bacteria</taxon>
        <taxon>Bacillati</taxon>
        <taxon>Actinomycetota</taxon>
        <taxon>Actinomycetes</taxon>
        <taxon>Pseudonocardiales</taxon>
        <taxon>Pseudonocardiaceae</taxon>
        <taxon>Saccharopolyspora</taxon>
    </lineage>
</organism>
<name>A0ABP6RX73_9PSEU</name>
<reference evidence="2" key="1">
    <citation type="journal article" date="2019" name="Int. J. Syst. Evol. Microbiol.">
        <title>The Global Catalogue of Microorganisms (GCM) 10K type strain sequencing project: providing services to taxonomists for standard genome sequencing and annotation.</title>
        <authorList>
            <consortium name="The Broad Institute Genomics Platform"/>
            <consortium name="The Broad Institute Genome Sequencing Center for Infectious Disease"/>
            <person name="Wu L."/>
            <person name="Ma J."/>
        </authorList>
    </citation>
    <scope>NUCLEOTIDE SEQUENCE [LARGE SCALE GENOMIC DNA]</scope>
    <source>
        <strain evidence="2">JCM 9687</strain>
    </source>
</reference>
<evidence type="ECO:0000313" key="2">
    <source>
        <dbReference type="Proteomes" id="UP001500483"/>
    </source>
</evidence>
<comment type="caution">
    <text evidence="1">The sequence shown here is derived from an EMBL/GenBank/DDBJ whole genome shotgun (WGS) entry which is preliminary data.</text>
</comment>
<gene>
    <name evidence="1" type="ORF">GCM10020366_50520</name>
</gene>
<dbReference type="PANTHER" id="PTHR36454">
    <property type="entry name" value="LMO2823 PROTEIN"/>
    <property type="match status" value="1"/>
</dbReference>
<dbReference type="Pfam" id="PF06245">
    <property type="entry name" value="DUF1015"/>
    <property type="match status" value="1"/>
</dbReference>
<protein>
    <submittedName>
        <fullName evidence="1">DUF1015 domain-containing protein</fullName>
    </submittedName>
</protein>
<proteinExistence type="predicted"/>
<keyword evidence="2" id="KW-1185">Reference proteome</keyword>
<sequence length="380" mass="42438">MGVDIRPFRAWVLAPERLRGLADRHATPWDRVDVENSVRLLDEWKRLEVLAREERPAMYVYEQTGPLGVQRGVISAVHLDSRLLPHEDVAPAHTDAMVELMRAGRMSMPPILLGYGGTDRTAAQLDTAVRQRPLTELRTPDGQQHRVWRLTERSTCGEIIDALHERAALIADGHHRHVAARRFRREVHAAGYGRGPWDYIPALLVDTKRSPMRLRPVHRVLPHVDPWKALAAAQQWFQITALAGPLEEWLDVLRARSYHGAAFIVATPDRAFLLDRPNVEFLQGPCERFPESLRSMHISVLQAFLDVVAESPVLYEPSAPRALHAVRELGGIAAIAFPPSHLDLSAAAATGVRLPVKSTAFGPDPHPALVLRALPSPRRA</sequence>
<dbReference type="PANTHER" id="PTHR36454:SF1">
    <property type="entry name" value="DUF1015 DOMAIN-CONTAINING PROTEIN"/>
    <property type="match status" value="1"/>
</dbReference>
<accession>A0ABP6RX73</accession>
<dbReference type="InterPro" id="IPR008323">
    <property type="entry name" value="UCP033563"/>
</dbReference>